<dbReference type="InterPro" id="IPR051259">
    <property type="entry name" value="rRNA_Methyltransferase"/>
</dbReference>
<dbReference type="EMBL" id="JAHUZB010000001">
    <property type="protein sequence ID" value="MBV7389206.1"/>
    <property type="molecule type" value="Genomic_DNA"/>
</dbReference>
<dbReference type="GO" id="GO:0032259">
    <property type="term" value="P:methylation"/>
    <property type="evidence" value="ECO:0007669"/>
    <property type="project" value="UniProtKB-KW"/>
</dbReference>
<dbReference type="InterPro" id="IPR001537">
    <property type="entry name" value="SpoU_MeTrfase"/>
</dbReference>
<dbReference type="PANTHER" id="PTHR43191:SF2">
    <property type="entry name" value="RRNA METHYLTRANSFERASE 3, MITOCHONDRIAL"/>
    <property type="match status" value="1"/>
</dbReference>
<dbReference type="Pfam" id="PF22435">
    <property type="entry name" value="MRM3-like_sub_bind"/>
    <property type="match status" value="1"/>
</dbReference>
<keyword evidence="3" id="KW-0808">Transferase</keyword>
<evidence type="ECO:0000256" key="2">
    <source>
        <dbReference type="ARBA" id="ARBA00022603"/>
    </source>
</evidence>
<dbReference type="SMART" id="SM00967">
    <property type="entry name" value="SpoU_sub_bind"/>
    <property type="match status" value="1"/>
</dbReference>
<reference evidence="5 6" key="1">
    <citation type="submission" date="2021-06" db="EMBL/GenBank/DDBJ databases">
        <title>Enterococcus alishanensis sp. nov., a novel lactic acid bacterium isolated from fresh coffee beans.</title>
        <authorList>
            <person name="Chen Y.-S."/>
        </authorList>
    </citation>
    <scope>NUCLEOTIDE SEQUENCE [LARGE SCALE GENOMIC DNA]</scope>
    <source>
        <strain evidence="5 6">ALS3</strain>
    </source>
</reference>
<feature type="domain" description="RNA 2-O ribose methyltransferase substrate binding" evidence="4">
    <location>
        <begin position="31"/>
        <end position="102"/>
    </location>
</feature>
<gene>
    <name evidence="5" type="ORF">KUA55_00825</name>
</gene>
<sequence>MKEIGSLKNPLIKEMKKLQQKKYRDKTGSYLLEGFHLVQEAHKAGITFSAVFVSQRGLQEWDKWFTAELPEMTLVSDDILKSLASQPTPQGIIAVAKTTEETTIDYRGAWLLLDNVQDPGNVGTLIRTADAAGFSGVVLGDGSADLYNPKTLRSTQGSLYHLSVVSQNLMTVMADFKETGLIIGTALDKQAKDYRTVTPPENFALVLGNEGQGVSEEVLGQVDVTTYIEMKGQAESLNVAIAGGILMFHLINQA</sequence>
<evidence type="ECO:0000259" key="4">
    <source>
        <dbReference type="SMART" id="SM00967"/>
    </source>
</evidence>
<evidence type="ECO:0000313" key="6">
    <source>
        <dbReference type="Proteomes" id="UP000774130"/>
    </source>
</evidence>
<proteinExistence type="inferred from homology"/>
<evidence type="ECO:0000256" key="3">
    <source>
        <dbReference type="ARBA" id="ARBA00022679"/>
    </source>
</evidence>
<name>A0ABS6T8I1_9ENTE</name>
<dbReference type="InterPro" id="IPR053888">
    <property type="entry name" value="MRM3-like_sub_bind"/>
</dbReference>
<keyword evidence="6" id="KW-1185">Reference proteome</keyword>
<accession>A0ABS6T8I1</accession>
<comment type="similarity">
    <text evidence="1">Belongs to the class IV-like SAM-binding methyltransferase superfamily. RNA methyltransferase TrmH family.</text>
</comment>
<dbReference type="CDD" id="cd18095">
    <property type="entry name" value="SpoU-like_rRNA-MTase"/>
    <property type="match status" value="1"/>
</dbReference>
<evidence type="ECO:0000256" key="1">
    <source>
        <dbReference type="ARBA" id="ARBA00007228"/>
    </source>
</evidence>
<dbReference type="PANTHER" id="PTHR43191">
    <property type="entry name" value="RRNA METHYLTRANSFERASE 3"/>
    <property type="match status" value="1"/>
</dbReference>
<dbReference type="RefSeq" id="WP_218324273.1">
    <property type="nucleotide sequence ID" value="NZ_JAHUZB010000001.1"/>
</dbReference>
<evidence type="ECO:0000313" key="5">
    <source>
        <dbReference type="EMBL" id="MBV7389206.1"/>
    </source>
</evidence>
<dbReference type="Proteomes" id="UP000774130">
    <property type="component" value="Unassembled WGS sequence"/>
</dbReference>
<dbReference type="Pfam" id="PF00588">
    <property type="entry name" value="SpoU_methylase"/>
    <property type="match status" value="1"/>
</dbReference>
<keyword evidence="2 5" id="KW-0489">Methyltransferase</keyword>
<organism evidence="5 6">
    <name type="scientific">Enterococcus alishanensis</name>
    <dbReference type="NCBI Taxonomy" id="1303817"/>
    <lineage>
        <taxon>Bacteria</taxon>
        <taxon>Bacillati</taxon>
        <taxon>Bacillota</taxon>
        <taxon>Bacilli</taxon>
        <taxon>Lactobacillales</taxon>
        <taxon>Enterococcaceae</taxon>
        <taxon>Enterococcus</taxon>
    </lineage>
</organism>
<protein>
    <submittedName>
        <fullName evidence="5">RNA methyltransferase</fullName>
    </submittedName>
</protein>
<comment type="caution">
    <text evidence="5">The sequence shown here is derived from an EMBL/GenBank/DDBJ whole genome shotgun (WGS) entry which is preliminary data.</text>
</comment>
<dbReference type="GO" id="GO:0008168">
    <property type="term" value="F:methyltransferase activity"/>
    <property type="evidence" value="ECO:0007669"/>
    <property type="project" value="UniProtKB-KW"/>
</dbReference>
<dbReference type="InterPro" id="IPR013123">
    <property type="entry name" value="SpoU_subst-bd"/>
</dbReference>